<dbReference type="SUPFAM" id="SSF141694">
    <property type="entry name" value="AF2212/PG0164-like"/>
    <property type="match status" value="1"/>
</dbReference>
<evidence type="ECO:0000313" key="1">
    <source>
        <dbReference type="EMBL" id="CUS02410.1"/>
    </source>
</evidence>
<keyword evidence="2" id="KW-1185">Reference proteome</keyword>
<dbReference type="InterPro" id="IPR037079">
    <property type="entry name" value="AF2212/PG0164-like_sf"/>
</dbReference>
<protein>
    <recommendedName>
        <fullName evidence="3">DUF1905 domain-containing protein</fullName>
    </recommendedName>
</protein>
<accession>A0A160T1X4</accession>
<dbReference type="OrthoDB" id="2604865at2"/>
<dbReference type="RefSeq" id="WP_095042034.1">
    <property type="nucleotide sequence ID" value="NZ_LN890655.1"/>
</dbReference>
<gene>
    <name evidence="1" type="ORF">CFX0092_A0543</name>
</gene>
<evidence type="ECO:0008006" key="3">
    <source>
        <dbReference type="Google" id="ProtNLM"/>
    </source>
</evidence>
<dbReference type="AlphaFoldDB" id="A0A160T1X4"/>
<dbReference type="EMBL" id="LN890655">
    <property type="protein sequence ID" value="CUS02410.1"/>
    <property type="molecule type" value="Genomic_DNA"/>
</dbReference>
<dbReference type="InterPro" id="IPR015018">
    <property type="entry name" value="DUF1905"/>
</dbReference>
<organism evidence="1 2">
    <name type="scientific">Candidatus Promineifilum breve</name>
    <dbReference type="NCBI Taxonomy" id="1806508"/>
    <lineage>
        <taxon>Bacteria</taxon>
        <taxon>Bacillati</taxon>
        <taxon>Chloroflexota</taxon>
        <taxon>Ardenticatenia</taxon>
        <taxon>Candidatus Promineifilales</taxon>
        <taxon>Candidatus Promineifilaceae</taxon>
        <taxon>Candidatus Promineifilum</taxon>
    </lineage>
</organism>
<dbReference type="Pfam" id="PF13376">
    <property type="entry name" value="OmdA"/>
    <property type="match status" value="1"/>
</dbReference>
<sequence>MQTTFTTTLVLDDKVNATGIRVPAEAIAALGGKKKPPVIVTVNGFTYRSTVAAYGDVYMLPLSQERRAAAGVAPGDVVEVTLELDTAPRTVELPDDLAAALAARPGARAAFDALAYSARKEHVRQVTEAKAQETRERRIAKIVAGLSE</sequence>
<proteinExistence type="predicted"/>
<dbReference type="Pfam" id="PF08922">
    <property type="entry name" value="DUF1905"/>
    <property type="match status" value="1"/>
</dbReference>
<dbReference type="Gene3D" id="2.40.30.100">
    <property type="entry name" value="AF2212/PG0164-like"/>
    <property type="match status" value="1"/>
</dbReference>
<dbReference type="Proteomes" id="UP000215027">
    <property type="component" value="Chromosome I"/>
</dbReference>
<name>A0A160T1X4_9CHLR</name>
<reference evidence="1" key="1">
    <citation type="submission" date="2016-01" db="EMBL/GenBank/DDBJ databases">
        <authorList>
            <person name="Mcilroy J.S."/>
            <person name="Karst M S."/>
            <person name="Albertsen M."/>
        </authorList>
    </citation>
    <scope>NUCLEOTIDE SEQUENCE</scope>
    <source>
        <strain evidence="1">Cfx-K</strain>
    </source>
</reference>
<dbReference type="KEGG" id="pbf:CFX0092_A0543"/>
<evidence type="ECO:0000313" key="2">
    <source>
        <dbReference type="Proteomes" id="UP000215027"/>
    </source>
</evidence>